<accession>A0A5C6VMI7</accession>
<dbReference type="RefSeq" id="WP_146950112.1">
    <property type="nucleotide sequence ID" value="NZ_VOQF01000013.1"/>
</dbReference>
<feature type="domain" description="VOC" evidence="1">
    <location>
        <begin position="12"/>
        <end position="120"/>
    </location>
</feature>
<gene>
    <name evidence="2" type="ORF">FS935_18385</name>
</gene>
<proteinExistence type="predicted"/>
<organism evidence="2 3">
    <name type="scientific">Metabacillus litoralis</name>
    <dbReference type="NCBI Taxonomy" id="152268"/>
    <lineage>
        <taxon>Bacteria</taxon>
        <taxon>Bacillati</taxon>
        <taxon>Bacillota</taxon>
        <taxon>Bacilli</taxon>
        <taxon>Bacillales</taxon>
        <taxon>Bacillaceae</taxon>
        <taxon>Metabacillus</taxon>
    </lineage>
</organism>
<dbReference type="OrthoDB" id="2184229at2"/>
<dbReference type="CDD" id="cd06587">
    <property type="entry name" value="VOC"/>
    <property type="match status" value="1"/>
</dbReference>
<dbReference type="AlphaFoldDB" id="A0A5C6VMI7"/>
<dbReference type="SUPFAM" id="SSF54593">
    <property type="entry name" value="Glyoxalase/Bleomycin resistance protein/Dihydroxybiphenyl dioxygenase"/>
    <property type="match status" value="1"/>
</dbReference>
<dbReference type="InterPro" id="IPR029068">
    <property type="entry name" value="Glyas_Bleomycin-R_OHBP_Dase"/>
</dbReference>
<evidence type="ECO:0000313" key="3">
    <source>
        <dbReference type="Proteomes" id="UP000321363"/>
    </source>
</evidence>
<dbReference type="Gene3D" id="3.10.180.10">
    <property type="entry name" value="2,3-Dihydroxybiphenyl 1,2-Dioxygenase, domain 1"/>
    <property type="match status" value="1"/>
</dbReference>
<dbReference type="InterPro" id="IPR037523">
    <property type="entry name" value="VOC_core"/>
</dbReference>
<sequence>MKCQKNEKFIDRIDAVFLPVRNLEESMNWYQKIFGFDLRWKNDRMCGLSIAPNCGFHLVQIPDFEPINTYTPFNYVVTDIEKTREKLVEKGVIVSELRKGDPKRFDMTDLNGNMISIIQI</sequence>
<dbReference type="InterPro" id="IPR004360">
    <property type="entry name" value="Glyas_Fos-R_dOase_dom"/>
</dbReference>
<comment type="caution">
    <text evidence="2">The sequence shown here is derived from an EMBL/GenBank/DDBJ whole genome shotgun (WGS) entry which is preliminary data.</text>
</comment>
<dbReference type="PROSITE" id="PS51819">
    <property type="entry name" value="VOC"/>
    <property type="match status" value="1"/>
</dbReference>
<dbReference type="Pfam" id="PF00903">
    <property type="entry name" value="Glyoxalase"/>
    <property type="match status" value="1"/>
</dbReference>
<evidence type="ECO:0000259" key="1">
    <source>
        <dbReference type="PROSITE" id="PS51819"/>
    </source>
</evidence>
<name>A0A5C6VMI7_9BACI</name>
<reference evidence="2 3" key="1">
    <citation type="journal article" date="2005" name="Int. J. Syst. Evol. Microbiol.">
        <title>Bacillus litoralis sp. nov., isolated from a tidal flat of the Yellow Sea in Korea.</title>
        <authorList>
            <person name="Yoon J.H."/>
            <person name="Oh T.K."/>
        </authorList>
    </citation>
    <scope>NUCLEOTIDE SEQUENCE [LARGE SCALE GENOMIC DNA]</scope>
    <source>
        <strain evidence="2 3">SW-211</strain>
    </source>
</reference>
<evidence type="ECO:0000313" key="2">
    <source>
        <dbReference type="EMBL" id="TXC86021.1"/>
    </source>
</evidence>
<keyword evidence="3" id="KW-1185">Reference proteome</keyword>
<dbReference type="Proteomes" id="UP000321363">
    <property type="component" value="Unassembled WGS sequence"/>
</dbReference>
<dbReference type="EMBL" id="VOQF01000013">
    <property type="protein sequence ID" value="TXC86021.1"/>
    <property type="molecule type" value="Genomic_DNA"/>
</dbReference>
<protein>
    <submittedName>
        <fullName evidence="2">VOC family protein</fullName>
    </submittedName>
</protein>